<proteinExistence type="predicted"/>
<gene>
    <name evidence="2" type="ORF">M3N64_08265</name>
</gene>
<dbReference type="Proteomes" id="UP001203004">
    <property type="component" value="Unassembled WGS sequence"/>
</dbReference>
<organism evidence="2 3">
    <name type="scientific">Sporolactobacillus mangiferae</name>
    <dbReference type="NCBI Taxonomy" id="2940498"/>
    <lineage>
        <taxon>Bacteria</taxon>
        <taxon>Bacillati</taxon>
        <taxon>Bacillota</taxon>
        <taxon>Bacilli</taxon>
        <taxon>Bacillales</taxon>
        <taxon>Sporolactobacillaceae</taxon>
        <taxon>Sporolactobacillus</taxon>
    </lineage>
</organism>
<protein>
    <submittedName>
        <fullName evidence="2">Uncharacterized protein</fullName>
    </submittedName>
</protein>
<evidence type="ECO:0000313" key="2">
    <source>
        <dbReference type="EMBL" id="MCL1631942.1"/>
    </source>
</evidence>
<accession>A0ABT0MAQ2</accession>
<feature type="region of interest" description="Disordered" evidence="1">
    <location>
        <begin position="42"/>
        <end position="62"/>
    </location>
</feature>
<name>A0ABT0MAQ2_9BACL</name>
<evidence type="ECO:0000256" key="1">
    <source>
        <dbReference type="SAM" id="MobiDB-lite"/>
    </source>
</evidence>
<dbReference type="EMBL" id="JAMAST010000008">
    <property type="protein sequence ID" value="MCL1631942.1"/>
    <property type="molecule type" value="Genomic_DNA"/>
</dbReference>
<dbReference type="RefSeq" id="WP_249100930.1">
    <property type="nucleotide sequence ID" value="NZ_JAMAST010000008.1"/>
</dbReference>
<keyword evidence="3" id="KW-1185">Reference proteome</keyword>
<sequence>MDIKTEYMKTEDLGKLLKMLKIAAKKGITDKEMCQHFNKVYAHTHTQTPEDHKDPRAAFRKR</sequence>
<evidence type="ECO:0000313" key="3">
    <source>
        <dbReference type="Proteomes" id="UP001203004"/>
    </source>
</evidence>
<feature type="compositionally biased region" description="Basic and acidic residues" evidence="1">
    <location>
        <begin position="48"/>
        <end position="62"/>
    </location>
</feature>
<reference evidence="2 3" key="1">
    <citation type="submission" date="2022-05" db="EMBL/GenBank/DDBJ databases">
        <title>Sporolactobacillus sp nov CPB3-1, isolated from tree bark (Mangifera indica L.).</title>
        <authorList>
            <person name="Phuengjayaem S."/>
            <person name="Tanasupawat S."/>
        </authorList>
    </citation>
    <scope>NUCLEOTIDE SEQUENCE [LARGE SCALE GENOMIC DNA]</scope>
    <source>
        <strain evidence="2 3">CPB3-1</strain>
    </source>
</reference>
<comment type="caution">
    <text evidence="2">The sequence shown here is derived from an EMBL/GenBank/DDBJ whole genome shotgun (WGS) entry which is preliminary data.</text>
</comment>